<feature type="compositionally biased region" description="Acidic residues" evidence="2">
    <location>
        <begin position="37"/>
        <end position="68"/>
    </location>
</feature>
<evidence type="ECO:0000313" key="3">
    <source>
        <dbReference type="EMBL" id="GJN35171.1"/>
    </source>
</evidence>
<reference evidence="3" key="2">
    <citation type="submission" date="2021-12" db="EMBL/GenBank/DDBJ databases">
        <title>Resequencing data analysis of finger millet.</title>
        <authorList>
            <person name="Hatakeyama M."/>
            <person name="Aluri S."/>
            <person name="Balachadran M.T."/>
            <person name="Sivarajan S.R."/>
            <person name="Poveda L."/>
            <person name="Shimizu-Inatsugi R."/>
            <person name="Schlapbach R."/>
            <person name="Sreeman S.M."/>
            <person name="Shimizu K.K."/>
        </authorList>
    </citation>
    <scope>NUCLEOTIDE SEQUENCE</scope>
</reference>
<reference evidence="3" key="1">
    <citation type="journal article" date="2018" name="DNA Res.">
        <title>Multiple hybrid de novo genome assembly of finger millet, an orphan allotetraploid crop.</title>
        <authorList>
            <person name="Hatakeyama M."/>
            <person name="Aluri S."/>
            <person name="Balachadran M.T."/>
            <person name="Sivarajan S.R."/>
            <person name="Patrignani A."/>
            <person name="Gruter S."/>
            <person name="Poveda L."/>
            <person name="Shimizu-Inatsugi R."/>
            <person name="Baeten J."/>
            <person name="Francoijs K.J."/>
            <person name="Nataraja K.N."/>
            <person name="Reddy Y.A.N."/>
            <person name="Phadnis S."/>
            <person name="Ravikumar R.L."/>
            <person name="Schlapbach R."/>
            <person name="Sreeman S.M."/>
            <person name="Shimizu K.K."/>
        </authorList>
    </citation>
    <scope>NUCLEOTIDE SEQUENCE</scope>
</reference>
<accession>A0AAV5FJG1</accession>
<dbReference type="Proteomes" id="UP001054889">
    <property type="component" value="Unassembled WGS sequence"/>
</dbReference>
<dbReference type="GO" id="GO:0005737">
    <property type="term" value="C:cytoplasm"/>
    <property type="evidence" value="ECO:0007669"/>
    <property type="project" value="TreeGrafter"/>
</dbReference>
<feature type="compositionally biased region" description="Acidic residues" evidence="2">
    <location>
        <begin position="102"/>
        <end position="119"/>
    </location>
</feature>
<dbReference type="InterPro" id="IPR012340">
    <property type="entry name" value="NA-bd_OB-fold"/>
</dbReference>
<sequence>MGGAFVDIGISRPSLMSIKQTGIPFVYPQVVNNNEADPADDSFDNDENLPTYDDDDDMTDDEFADEETLDHSSTSPTEIIMDNEEGMDFMPDSKINIADSAEFEGDIGYDEDKDDENDDMESRYSDDLLQGDLFDISDDLKTLSSIQHALRESNDDTNGSRWSQVRKGTKILVQVVKEGLGTKGPTLSPFPCLRSRFWVCMIMD</sequence>
<feature type="region of interest" description="Disordered" evidence="2">
    <location>
        <begin position="102"/>
        <end position="121"/>
    </location>
</feature>
<dbReference type="EMBL" id="BQKI01000087">
    <property type="protein sequence ID" value="GJN35171.1"/>
    <property type="molecule type" value="Genomic_DNA"/>
</dbReference>
<evidence type="ECO:0000313" key="4">
    <source>
        <dbReference type="Proteomes" id="UP001054889"/>
    </source>
</evidence>
<gene>
    <name evidence="3" type="primary">gb23918</name>
    <name evidence="3" type="ORF">PR202_gb23918</name>
</gene>
<proteinExistence type="predicted"/>
<dbReference type="GO" id="GO:0004540">
    <property type="term" value="F:RNA nuclease activity"/>
    <property type="evidence" value="ECO:0007669"/>
    <property type="project" value="InterPro"/>
</dbReference>
<dbReference type="GO" id="GO:0003723">
    <property type="term" value="F:RNA binding"/>
    <property type="evidence" value="ECO:0007669"/>
    <property type="project" value="InterPro"/>
</dbReference>
<comment type="caution">
    <text evidence="3">The sequence shown here is derived from an EMBL/GenBank/DDBJ whole genome shotgun (WGS) entry which is preliminary data.</text>
</comment>
<dbReference type="InterPro" id="IPR004659">
    <property type="entry name" value="RNase_E/G"/>
</dbReference>
<dbReference type="PANTHER" id="PTHR30001">
    <property type="entry name" value="RIBONUCLEASE"/>
    <property type="match status" value="1"/>
</dbReference>
<protein>
    <submittedName>
        <fullName evidence="3">Uncharacterized protein</fullName>
    </submittedName>
</protein>
<keyword evidence="1" id="KW-0378">Hydrolase</keyword>
<organism evidence="3 4">
    <name type="scientific">Eleusine coracana subsp. coracana</name>
    <dbReference type="NCBI Taxonomy" id="191504"/>
    <lineage>
        <taxon>Eukaryota</taxon>
        <taxon>Viridiplantae</taxon>
        <taxon>Streptophyta</taxon>
        <taxon>Embryophyta</taxon>
        <taxon>Tracheophyta</taxon>
        <taxon>Spermatophyta</taxon>
        <taxon>Magnoliopsida</taxon>
        <taxon>Liliopsida</taxon>
        <taxon>Poales</taxon>
        <taxon>Poaceae</taxon>
        <taxon>PACMAD clade</taxon>
        <taxon>Chloridoideae</taxon>
        <taxon>Cynodonteae</taxon>
        <taxon>Eleusininae</taxon>
        <taxon>Eleusine</taxon>
    </lineage>
</organism>
<feature type="region of interest" description="Disordered" evidence="2">
    <location>
        <begin position="32"/>
        <end position="78"/>
    </location>
</feature>
<evidence type="ECO:0000256" key="1">
    <source>
        <dbReference type="ARBA" id="ARBA00022722"/>
    </source>
</evidence>
<evidence type="ECO:0000256" key="2">
    <source>
        <dbReference type="SAM" id="MobiDB-lite"/>
    </source>
</evidence>
<keyword evidence="1" id="KW-0540">Nuclease</keyword>
<name>A0AAV5FJG1_ELECO</name>
<dbReference type="AlphaFoldDB" id="A0AAV5FJG1"/>
<keyword evidence="4" id="KW-1185">Reference proteome</keyword>
<dbReference type="Gene3D" id="2.40.50.140">
    <property type="entry name" value="Nucleic acid-binding proteins"/>
    <property type="match status" value="1"/>
</dbReference>
<dbReference type="GO" id="GO:0006364">
    <property type="term" value="P:rRNA processing"/>
    <property type="evidence" value="ECO:0007669"/>
    <property type="project" value="TreeGrafter"/>
</dbReference>
<dbReference type="PANTHER" id="PTHR30001:SF1">
    <property type="entry name" value="RIBONUCLEASE E_G-LIKE PROTEIN, CHLOROPLASTIC"/>
    <property type="match status" value="1"/>
</dbReference>